<dbReference type="GO" id="GO:0003700">
    <property type="term" value="F:DNA-binding transcription factor activity"/>
    <property type="evidence" value="ECO:0007669"/>
    <property type="project" value="InterPro"/>
</dbReference>
<dbReference type="InterPro" id="IPR008920">
    <property type="entry name" value="TF_FadR/GntR_C"/>
</dbReference>
<dbReference type="CDD" id="cd07377">
    <property type="entry name" value="WHTH_GntR"/>
    <property type="match status" value="1"/>
</dbReference>
<keyword evidence="2" id="KW-0238">DNA-binding</keyword>
<protein>
    <submittedName>
        <fullName evidence="5">GntR family transcriptional regulator</fullName>
    </submittedName>
</protein>
<evidence type="ECO:0000256" key="1">
    <source>
        <dbReference type="ARBA" id="ARBA00023015"/>
    </source>
</evidence>
<dbReference type="AlphaFoldDB" id="A0A2K9LR18"/>
<keyword evidence="1" id="KW-0805">Transcription regulation</keyword>
<dbReference type="KEGG" id="kak:Kalk_12900"/>
<dbReference type="PROSITE" id="PS50949">
    <property type="entry name" value="HTH_GNTR"/>
    <property type="match status" value="1"/>
</dbReference>
<dbReference type="Proteomes" id="UP000235116">
    <property type="component" value="Chromosome"/>
</dbReference>
<dbReference type="InterPro" id="IPR036388">
    <property type="entry name" value="WH-like_DNA-bd_sf"/>
</dbReference>
<evidence type="ECO:0000313" key="6">
    <source>
        <dbReference type="Proteomes" id="UP000235116"/>
    </source>
</evidence>
<proteinExistence type="predicted"/>
<dbReference type="Gene3D" id="1.10.10.10">
    <property type="entry name" value="Winged helix-like DNA-binding domain superfamily/Winged helix DNA-binding domain"/>
    <property type="match status" value="1"/>
</dbReference>
<dbReference type="SUPFAM" id="SSF46785">
    <property type="entry name" value="Winged helix' DNA-binding domain"/>
    <property type="match status" value="1"/>
</dbReference>
<dbReference type="InterPro" id="IPR000524">
    <property type="entry name" value="Tscrpt_reg_HTH_GntR"/>
</dbReference>
<dbReference type="SUPFAM" id="SSF48008">
    <property type="entry name" value="GntR ligand-binding domain-like"/>
    <property type="match status" value="1"/>
</dbReference>
<keyword evidence="6" id="KW-1185">Reference proteome</keyword>
<sequence>MPLKTLSLSEQIAQHLTQKIVTGEFAPGSRLPENELAKSLEVSTNSLREAFRLLENMHLVELQPRRGVRVCDVNPQQVRYLYDFLFLLFSRLAAQVAEEWQEGEVEDLIAMVGDLGKLFQDNDLLQAHEVAFRFVQIATRRFAKNPYLAQDIEGLLPLLQRYSYIALRAETTEFDVSLSIFQRLVKNVLARDASATVADIREYGENQCQIVLRALAQQNAA</sequence>
<dbReference type="OrthoDB" id="8066003at2"/>
<evidence type="ECO:0000256" key="2">
    <source>
        <dbReference type="ARBA" id="ARBA00023125"/>
    </source>
</evidence>
<dbReference type="GO" id="GO:0003677">
    <property type="term" value="F:DNA binding"/>
    <property type="evidence" value="ECO:0007669"/>
    <property type="project" value="UniProtKB-KW"/>
</dbReference>
<feature type="domain" description="HTH gntR-type" evidence="4">
    <location>
        <begin position="6"/>
        <end position="73"/>
    </location>
</feature>
<dbReference type="PANTHER" id="PTHR43537:SF24">
    <property type="entry name" value="GLUCONATE OPERON TRANSCRIPTIONAL REPRESSOR"/>
    <property type="match status" value="1"/>
</dbReference>
<dbReference type="Pfam" id="PF00392">
    <property type="entry name" value="GntR"/>
    <property type="match status" value="1"/>
</dbReference>
<evidence type="ECO:0000259" key="4">
    <source>
        <dbReference type="PROSITE" id="PS50949"/>
    </source>
</evidence>
<dbReference type="Gene3D" id="1.20.120.530">
    <property type="entry name" value="GntR ligand-binding domain-like"/>
    <property type="match status" value="1"/>
</dbReference>
<dbReference type="SMART" id="SM00345">
    <property type="entry name" value="HTH_GNTR"/>
    <property type="match status" value="1"/>
</dbReference>
<dbReference type="EMBL" id="CP022684">
    <property type="protein sequence ID" value="AUM13264.1"/>
    <property type="molecule type" value="Genomic_DNA"/>
</dbReference>
<accession>A0A2K9LR18</accession>
<dbReference type="InterPro" id="IPR011711">
    <property type="entry name" value="GntR_C"/>
</dbReference>
<name>A0A2K9LR18_9GAMM</name>
<organism evidence="5 6">
    <name type="scientific">Ketobacter alkanivorans</name>
    <dbReference type="NCBI Taxonomy" id="1917421"/>
    <lineage>
        <taxon>Bacteria</taxon>
        <taxon>Pseudomonadati</taxon>
        <taxon>Pseudomonadota</taxon>
        <taxon>Gammaproteobacteria</taxon>
        <taxon>Pseudomonadales</taxon>
        <taxon>Ketobacteraceae</taxon>
        <taxon>Ketobacter</taxon>
    </lineage>
</organism>
<reference evidence="6" key="1">
    <citation type="submission" date="2017-08" db="EMBL/GenBank/DDBJ databases">
        <title>Direct submision.</title>
        <authorList>
            <person name="Kim S.-J."/>
            <person name="Rhee S.-K."/>
        </authorList>
    </citation>
    <scope>NUCLEOTIDE SEQUENCE [LARGE SCALE GENOMIC DNA]</scope>
    <source>
        <strain evidence="6">GI5</strain>
    </source>
</reference>
<keyword evidence="3" id="KW-0804">Transcription</keyword>
<gene>
    <name evidence="5" type="ORF">Kalk_12900</name>
</gene>
<evidence type="ECO:0000313" key="5">
    <source>
        <dbReference type="EMBL" id="AUM13264.1"/>
    </source>
</evidence>
<dbReference type="RefSeq" id="WP_101894642.1">
    <property type="nucleotide sequence ID" value="NZ_CP022684.1"/>
</dbReference>
<dbReference type="InterPro" id="IPR036390">
    <property type="entry name" value="WH_DNA-bd_sf"/>
</dbReference>
<dbReference type="Pfam" id="PF07729">
    <property type="entry name" value="FCD"/>
    <property type="match status" value="1"/>
</dbReference>
<evidence type="ECO:0000256" key="3">
    <source>
        <dbReference type="ARBA" id="ARBA00023163"/>
    </source>
</evidence>
<dbReference type="PANTHER" id="PTHR43537">
    <property type="entry name" value="TRANSCRIPTIONAL REGULATOR, GNTR FAMILY"/>
    <property type="match status" value="1"/>
</dbReference>